<accession>K9ARZ9</accession>
<evidence type="ECO:0000256" key="1">
    <source>
        <dbReference type="ARBA" id="ARBA00001936"/>
    </source>
</evidence>
<dbReference type="Proteomes" id="UP000009885">
    <property type="component" value="Unassembled WGS sequence"/>
</dbReference>
<evidence type="ECO:0000256" key="3">
    <source>
        <dbReference type="ARBA" id="ARBA00022801"/>
    </source>
</evidence>
<dbReference type="InterPro" id="IPR029149">
    <property type="entry name" value="Creatin/AminoP/Spt16_N"/>
</dbReference>
<dbReference type="eggNOG" id="COG0006">
    <property type="taxonomic scope" value="Bacteria"/>
</dbReference>
<evidence type="ECO:0000259" key="6">
    <source>
        <dbReference type="Pfam" id="PF01321"/>
    </source>
</evidence>
<dbReference type="PANTHER" id="PTHR46112:SF10">
    <property type="entry name" value="DIPEPTIDASE YKVY-RELATED"/>
    <property type="match status" value="1"/>
</dbReference>
<dbReference type="GO" id="GO:0016787">
    <property type="term" value="F:hydrolase activity"/>
    <property type="evidence" value="ECO:0007669"/>
    <property type="project" value="UniProtKB-KW"/>
</dbReference>
<keyword evidence="8" id="KW-1185">Reference proteome</keyword>
<dbReference type="EMBL" id="AMSQ01000002">
    <property type="protein sequence ID" value="EKU50213.1"/>
    <property type="molecule type" value="Genomic_DNA"/>
</dbReference>
<dbReference type="AlphaFoldDB" id="K9ARZ9"/>
<dbReference type="Pfam" id="PF01321">
    <property type="entry name" value="Creatinase_N"/>
    <property type="match status" value="1"/>
</dbReference>
<dbReference type="InterPro" id="IPR000994">
    <property type="entry name" value="Pept_M24"/>
</dbReference>
<evidence type="ECO:0000256" key="4">
    <source>
        <dbReference type="ARBA" id="ARBA00023211"/>
    </source>
</evidence>
<dbReference type="SUPFAM" id="SSF55920">
    <property type="entry name" value="Creatinase/aminopeptidase"/>
    <property type="match status" value="1"/>
</dbReference>
<dbReference type="InterPro" id="IPR050659">
    <property type="entry name" value="Peptidase_M24B"/>
</dbReference>
<dbReference type="InterPro" id="IPR000587">
    <property type="entry name" value="Creatinase_N"/>
</dbReference>
<keyword evidence="3" id="KW-0378">Hydrolase</keyword>
<dbReference type="OrthoDB" id="9806388at2"/>
<gene>
    <name evidence="7" type="ORF">C273_01175</name>
</gene>
<evidence type="ECO:0000256" key="2">
    <source>
        <dbReference type="ARBA" id="ARBA00008766"/>
    </source>
</evidence>
<organism evidence="7 8">
    <name type="scientific">Staphylococcus massiliensis S46</name>
    <dbReference type="NCBI Taxonomy" id="1229783"/>
    <lineage>
        <taxon>Bacteria</taxon>
        <taxon>Bacillati</taxon>
        <taxon>Bacillota</taxon>
        <taxon>Bacilli</taxon>
        <taxon>Bacillales</taxon>
        <taxon>Staphylococcaceae</taxon>
        <taxon>Staphylococcus</taxon>
    </lineage>
</organism>
<dbReference type="FunFam" id="3.90.230.10:FF:000014">
    <property type="entry name" value="Aminopeptidase P family protein"/>
    <property type="match status" value="1"/>
</dbReference>
<evidence type="ECO:0000313" key="7">
    <source>
        <dbReference type="EMBL" id="EKU50213.1"/>
    </source>
</evidence>
<proteinExistence type="inferred from homology"/>
<reference evidence="7 8" key="1">
    <citation type="journal article" date="2013" name="Genome Announc.">
        <title>Genome Sequence of Staphylococcus massiliensis Strain S46, Isolated from the Surface of Healthy Human Skin.</title>
        <authorList>
            <person name="Srivastav R."/>
            <person name="Singh A."/>
            <person name="Jangir P.K."/>
            <person name="Kumari C."/>
            <person name="Muduli S."/>
            <person name="Sharma R."/>
        </authorList>
    </citation>
    <scope>NUCLEOTIDE SEQUENCE [LARGE SCALE GENOMIC DNA]</scope>
    <source>
        <strain evidence="7 8">S46</strain>
    </source>
</reference>
<dbReference type="RefSeq" id="WP_009381926.1">
    <property type="nucleotide sequence ID" value="NZ_AMSQ01000002.1"/>
</dbReference>
<dbReference type="PATRIC" id="fig|1229783.3.peg.240"/>
<dbReference type="InterPro" id="IPR036005">
    <property type="entry name" value="Creatinase/aminopeptidase-like"/>
</dbReference>
<protein>
    <submittedName>
        <fullName evidence="7">Proline dipeptidase</fullName>
    </submittedName>
</protein>
<evidence type="ECO:0000259" key="5">
    <source>
        <dbReference type="Pfam" id="PF00557"/>
    </source>
</evidence>
<evidence type="ECO:0000313" key="8">
    <source>
        <dbReference type="Proteomes" id="UP000009885"/>
    </source>
</evidence>
<comment type="caution">
    <text evidence="7">The sequence shown here is derived from an EMBL/GenBank/DDBJ whole genome shotgun (WGS) entry which is preliminary data.</text>
</comment>
<dbReference type="CDD" id="cd01092">
    <property type="entry name" value="APP-like"/>
    <property type="match status" value="1"/>
</dbReference>
<dbReference type="STRING" id="1229783.C273_01175"/>
<dbReference type="Gene3D" id="3.40.350.10">
    <property type="entry name" value="Creatinase/prolidase N-terminal domain"/>
    <property type="match status" value="1"/>
</dbReference>
<name>K9ARZ9_9STAP</name>
<dbReference type="SUPFAM" id="SSF53092">
    <property type="entry name" value="Creatinase/prolidase N-terminal domain"/>
    <property type="match status" value="1"/>
</dbReference>
<dbReference type="Gene3D" id="3.90.230.10">
    <property type="entry name" value="Creatinase/methionine aminopeptidase superfamily"/>
    <property type="match status" value="1"/>
</dbReference>
<feature type="domain" description="Creatinase N-terminal" evidence="6">
    <location>
        <begin position="4"/>
        <end position="129"/>
    </location>
</feature>
<sequence>MKNEQLIKVLNDMNGDAMWISNPKNIFYLTDYHSDPHERLFALLIEKDGTRTLFAPQMEVEDIKNSPYEGNILGYLDTEDPYEKFGKTLNHMLVEAEYLTVKREHELKDAFQVAQFSYVDDEVKALRNIKTDDELSKLRRAAEIADKCIEIGKDFLKVGVTEREVVNHIETEVRQYGVSEMSFDTMVLFGDHAASPHGVPGDRQLADDEYVLFDLGVVYQNYCSDITRTIPFGTPSEDAQRIYQIVLEAETEAMKMVKPGVKISDVDRKARGIIEAQGFGEYFPHRLGHGLGIDTHEYPDISNKNDNVFKEGMVFTIEPGIYKPGVAGVRIEDDILVTKDGYESLTRYAK</sequence>
<keyword evidence="4" id="KW-0464">Manganese</keyword>
<comment type="similarity">
    <text evidence="2">Belongs to the peptidase M24B family.</text>
</comment>
<dbReference type="Pfam" id="PF00557">
    <property type="entry name" value="Peptidase_M24"/>
    <property type="match status" value="1"/>
</dbReference>
<dbReference type="PANTHER" id="PTHR46112">
    <property type="entry name" value="AMINOPEPTIDASE"/>
    <property type="match status" value="1"/>
</dbReference>
<feature type="domain" description="Peptidase M24" evidence="5">
    <location>
        <begin position="137"/>
        <end position="339"/>
    </location>
</feature>
<comment type="cofactor">
    <cofactor evidence="1">
        <name>Mn(2+)</name>
        <dbReference type="ChEBI" id="CHEBI:29035"/>
    </cofactor>
</comment>